<feature type="compositionally biased region" description="Polar residues" evidence="1">
    <location>
        <begin position="1"/>
        <end position="11"/>
    </location>
</feature>
<dbReference type="EMBL" id="CASHTH010002770">
    <property type="protein sequence ID" value="CAI8035082.1"/>
    <property type="molecule type" value="Genomic_DNA"/>
</dbReference>
<gene>
    <name evidence="2" type="ORF">GBAR_LOCUS19699</name>
</gene>
<protein>
    <submittedName>
        <fullName evidence="2">Uncharacterized protein</fullName>
    </submittedName>
</protein>
<feature type="region of interest" description="Disordered" evidence="1">
    <location>
        <begin position="1"/>
        <end position="23"/>
    </location>
</feature>
<dbReference type="AlphaFoldDB" id="A0AA35X263"/>
<evidence type="ECO:0000313" key="3">
    <source>
        <dbReference type="Proteomes" id="UP001174909"/>
    </source>
</evidence>
<dbReference type="Proteomes" id="UP001174909">
    <property type="component" value="Unassembled WGS sequence"/>
</dbReference>
<proteinExistence type="predicted"/>
<name>A0AA35X263_GEOBA</name>
<organism evidence="2 3">
    <name type="scientific">Geodia barretti</name>
    <name type="common">Barrett's horny sponge</name>
    <dbReference type="NCBI Taxonomy" id="519541"/>
    <lineage>
        <taxon>Eukaryota</taxon>
        <taxon>Metazoa</taxon>
        <taxon>Porifera</taxon>
        <taxon>Demospongiae</taxon>
        <taxon>Heteroscleromorpha</taxon>
        <taxon>Tetractinellida</taxon>
        <taxon>Astrophorina</taxon>
        <taxon>Geodiidae</taxon>
        <taxon>Geodia</taxon>
    </lineage>
</organism>
<evidence type="ECO:0000313" key="2">
    <source>
        <dbReference type="EMBL" id="CAI8035082.1"/>
    </source>
</evidence>
<sequence length="176" mass="19469">MTTNSSASVNKFGSCDGGTRRVSPSDVQETQACLAHRVGLDDLQVRPSLVIPEPPVALHLLGIRLVLVHRARPEGPQRRWIHWEVELVVLRGVQAVQKVQPDLDHPVLRGLPVPLWAPLGQVLQPLLFPQEVLQVRKAQVGLEHRGDRLGQEVPVVPAAFQHGLHAVMQLPLVVQY</sequence>
<reference evidence="2" key="1">
    <citation type="submission" date="2023-03" db="EMBL/GenBank/DDBJ databases">
        <authorList>
            <person name="Steffen K."/>
            <person name="Cardenas P."/>
        </authorList>
    </citation>
    <scope>NUCLEOTIDE SEQUENCE</scope>
</reference>
<accession>A0AA35X263</accession>
<comment type="caution">
    <text evidence="2">The sequence shown here is derived from an EMBL/GenBank/DDBJ whole genome shotgun (WGS) entry which is preliminary data.</text>
</comment>
<keyword evidence="3" id="KW-1185">Reference proteome</keyword>
<evidence type="ECO:0000256" key="1">
    <source>
        <dbReference type="SAM" id="MobiDB-lite"/>
    </source>
</evidence>